<dbReference type="OrthoDB" id="33550at2157"/>
<dbReference type="InterPro" id="IPR002591">
    <property type="entry name" value="Phosphodiest/P_Trfase"/>
</dbReference>
<dbReference type="GO" id="GO:0016787">
    <property type="term" value="F:hydrolase activity"/>
    <property type="evidence" value="ECO:0007669"/>
    <property type="project" value="UniProtKB-ARBA"/>
</dbReference>
<dbReference type="InterPro" id="IPR017850">
    <property type="entry name" value="Alkaline_phosphatase_core_sf"/>
</dbReference>
<accession>A0A3N6M1H3</accession>
<gene>
    <name evidence="2" type="ORF">EA473_03650</name>
</gene>
<feature type="region of interest" description="Disordered" evidence="1">
    <location>
        <begin position="503"/>
        <end position="524"/>
    </location>
</feature>
<evidence type="ECO:0000256" key="1">
    <source>
        <dbReference type="SAM" id="MobiDB-lite"/>
    </source>
</evidence>
<dbReference type="Proteomes" id="UP000282323">
    <property type="component" value="Unassembled WGS sequence"/>
</dbReference>
<dbReference type="PANTHER" id="PTHR10151:SF120">
    <property type="entry name" value="BIS(5'-ADENOSYL)-TRIPHOSPHATASE"/>
    <property type="match status" value="1"/>
</dbReference>
<dbReference type="SUPFAM" id="SSF53649">
    <property type="entry name" value="Alkaline phosphatase-like"/>
    <property type="match status" value="1"/>
</dbReference>
<name>A0A3N6M1H3_NATCH</name>
<evidence type="ECO:0000313" key="2">
    <source>
        <dbReference type="EMBL" id="RQG97178.1"/>
    </source>
</evidence>
<dbReference type="PANTHER" id="PTHR10151">
    <property type="entry name" value="ECTONUCLEOTIDE PYROPHOSPHATASE/PHOSPHODIESTERASE"/>
    <property type="match status" value="1"/>
</dbReference>
<dbReference type="Gene3D" id="3.40.720.10">
    <property type="entry name" value="Alkaline Phosphatase, subunit A"/>
    <property type="match status" value="1"/>
</dbReference>
<dbReference type="EMBL" id="REGA01000002">
    <property type="protein sequence ID" value="RQG97178.1"/>
    <property type="molecule type" value="Genomic_DNA"/>
</dbReference>
<dbReference type="AlphaFoldDB" id="A0A3N6M1H3"/>
<proteinExistence type="predicted"/>
<evidence type="ECO:0000313" key="3">
    <source>
        <dbReference type="Proteomes" id="UP000282323"/>
    </source>
</evidence>
<dbReference type="RefSeq" id="WP_124194299.1">
    <property type="nucleotide sequence ID" value="NZ_REGA01000002.1"/>
</dbReference>
<comment type="caution">
    <text evidence="2">The sequence shown here is derived from an EMBL/GenBank/DDBJ whole genome shotgun (WGS) entry which is preliminary data.</text>
</comment>
<keyword evidence="3" id="KW-1185">Reference proteome</keyword>
<organism evidence="2 3">
    <name type="scientific">Natrarchaeobius chitinivorans</name>
    <dbReference type="NCBI Taxonomy" id="1679083"/>
    <lineage>
        <taxon>Archaea</taxon>
        <taxon>Methanobacteriati</taxon>
        <taxon>Methanobacteriota</taxon>
        <taxon>Stenosarchaea group</taxon>
        <taxon>Halobacteria</taxon>
        <taxon>Halobacteriales</taxon>
        <taxon>Natrialbaceae</taxon>
        <taxon>Natrarchaeobius</taxon>
    </lineage>
</organism>
<dbReference type="Pfam" id="PF01663">
    <property type="entry name" value="Phosphodiest"/>
    <property type="match status" value="1"/>
</dbReference>
<feature type="compositionally biased region" description="Polar residues" evidence="1">
    <location>
        <begin position="505"/>
        <end position="520"/>
    </location>
</feature>
<sequence>MNDGSSLRTLLVGIDAACDRVLAPLFEDDEVPTLESIYRNGTSGSLESQIPPWTASAWPSLYTGMNPGKHGVFGFLSFDGYDWDVVNSSDVHERTLWELLDDHGFTSVVVNVPVTHPPREFDGAVIPGYTAPENPDCHPDGLLADVRDAIGEYRVYPDKDAGDLGQAYSDCVRMRGESFQYLADRFDPDFGFLEFQATDSIFHEEPENDAAIRTIYRELDRQLDSILEAHEPENVIVVSDHGMGPYDGTEFRVNEFLRGEGHVETKRGGEGMPTWATVRDDNLKRGIDADEYEPGLAERTMASAAKVGLTSQRIGAVLERLGLDEFVATRAPASVVGAGSDQVDFPNSAVYVRSRIELGVRINLEGRDPDGVVPAAEYETVRVQLIDALRSVRTPDGDPVFEEVRPREEYFHGPESDRAVDVVTVPADFDHFLSATLRGERFGPPSEPWNHKLQGTFAACGTDVDHAAGLGDAHLFDVTPTVLATFGVPVDERMDGSPLPCVESPGTQSYPRFDGISSTDTADEGVERRLADLGYLE</sequence>
<reference evidence="2 3" key="1">
    <citation type="submission" date="2018-10" db="EMBL/GenBank/DDBJ databases">
        <title>Natrarchaeobius chitinivorans gen. nov., sp. nov., and Natrarchaeobius haloalkaliphilus sp. nov., alkaliphilic, chitin-utilizing haloarchaea from hypersaline alkaline lakes.</title>
        <authorList>
            <person name="Sorokin D.Y."/>
            <person name="Elcheninov A.G."/>
            <person name="Kostrikina N.A."/>
            <person name="Bale N.J."/>
            <person name="Sinninghe Damste J.S."/>
            <person name="Khijniak T.V."/>
            <person name="Kublanov I.V."/>
            <person name="Toshchakov S.V."/>
        </authorList>
    </citation>
    <scope>NUCLEOTIDE SEQUENCE [LARGE SCALE GENOMIC DNA]</scope>
    <source>
        <strain evidence="2 3">AArcht4T</strain>
    </source>
</reference>
<protein>
    <submittedName>
        <fullName evidence="2">Phosphodiesterase</fullName>
    </submittedName>
</protein>